<evidence type="ECO:0000313" key="1">
    <source>
        <dbReference type="EMBL" id="PRW83079.1"/>
    </source>
</evidence>
<dbReference type="RefSeq" id="WP_106118795.1">
    <property type="nucleotide sequence ID" value="NZ_PVUH01000060.1"/>
</dbReference>
<dbReference type="Proteomes" id="UP000239731">
    <property type="component" value="Unassembled WGS sequence"/>
</dbReference>
<dbReference type="EMBL" id="PVUH01000060">
    <property type="protein sequence ID" value="PRW83079.1"/>
    <property type="molecule type" value="Genomic_DNA"/>
</dbReference>
<comment type="caution">
    <text evidence="1">The sequence shown here is derived from an EMBL/GenBank/DDBJ whole genome shotgun (WGS) entry which is preliminary data.</text>
</comment>
<evidence type="ECO:0000313" key="2">
    <source>
        <dbReference type="Proteomes" id="UP000239731"/>
    </source>
</evidence>
<dbReference type="AlphaFoldDB" id="A0A2T0HJ23"/>
<accession>A0A2T0HJ23</accession>
<reference evidence="1 2" key="1">
    <citation type="submission" date="2018-03" db="EMBL/GenBank/DDBJ databases">
        <title>Blue discolouration in mozzarella cheese caused by Pseudomonas fluorescens.</title>
        <authorList>
            <person name="Chiesa F."/>
            <person name="Dalmasso A."/>
            <person name="Lomonaco S."/>
        </authorList>
    </citation>
    <scope>NUCLEOTIDE SEQUENCE [LARGE SCALE GENOMIC DNA]</scope>
    <source>
        <strain evidence="1 2">11293</strain>
    </source>
</reference>
<proteinExistence type="predicted"/>
<gene>
    <name evidence="1" type="ORF">C7A10_31565</name>
</gene>
<sequence length="106" mass="11892">MILTNDRSKDNEDIGVLFHALIRYVEFNAEKLDRSLVSVGYGNLLDLANTAAESLAQHCSDEGEDWDGVVWFERLEDSSNDGLAASLLNRMTDTTTVVQKWLRTLS</sequence>
<protein>
    <submittedName>
        <fullName evidence="1">Uncharacterized protein</fullName>
    </submittedName>
</protein>
<organism evidence="1 2">
    <name type="scientific">Pseudomonas fluorescens</name>
    <dbReference type="NCBI Taxonomy" id="294"/>
    <lineage>
        <taxon>Bacteria</taxon>
        <taxon>Pseudomonadati</taxon>
        <taxon>Pseudomonadota</taxon>
        <taxon>Gammaproteobacteria</taxon>
        <taxon>Pseudomonadales</taxon>
        <taxon>Pseudomonadaceae</taxon>
        <taxon>Pseudomonas</taxon>
    </lineage>
</organism>
<name>A0A2T0HJ23_PSEFL</name>